<evidence type="ECO:0000256" key="1">
    <source>
        <dbReference type="ARBA" id="ARBA00022801"/>
    </source>
</evidence>
<organism evidence="3 4">
    <name type="scientific">Fusarium oxysporum f. sp. cepae</name>
    <dbReference type="NCBI Taxonomy" id="396571"/>
    <lineage>
        <taxon>Eukaryota</taxon>
        <taxon>Fungi</taxon>
        <taxon>Dikarya</taxon>
        <taxon>Ascomycota</taxon>
        <taxon>Pezizomycotina</taxon>
        <taxon>Sordariomycetes</taxon>
        <taxon>Hypocreomycetidae</taxon>
        <taxon>Hypocreales</taxon>
        <taxon>Nectriaceae</taxon>
        <taxon>Fusarium</taxon>
        <taxon>Fusarium oxysporum species complex</taxon>
    </lineage>
</organism>
<evidence type="ECO:0000313" key="3">
    <source>
        <dbReference type="EMBL" id="RKK06689.1"/>
    </source>
</evidence>
<dbReference type="PANTHER" id="PTHR48081">
    <property type="entry name" value="AB HYDROLASE SUPERFAMILY PROTEIN C4A8.06C"/>
    <property type="match status" value="1"/>
</dbReference>
<dbReference type="PANTHER" id="PTHR48081:SF8">
    <property type="entry name" value="ALPHA_BETA HYDROLASE FOLD-3 DOMAIN-CONTAINING PROTEIN-RELATED"/>
    <property type="match status" value="1"/>
</dbReference>
<reference evidence="3 4" key="1">
    <citation type="journal article" date="2018" name="Sci. Rep.">
        <title>Characterisation of pathogen-specific regions and novel effector candidates in Fusarium oxysporum f. sp. cepae.</title>
        <authorList>
            <person name="Armitage A.D."/>
            <person name="Taylor A."/>
            <person name="Sobczyk M.K."/>
            <person name="Baxter L."/>
            <person name="Greenfield B.P."/>
            <person name="Bates H.J."/>
            <person name="Wilson F."/>
            <person name="Jackson A.C."/>
            <person name="Ott S."/>
            <person name="Harrison R.J."/>
            <person name="Clarkson J.P."/>
        </authorList>
    </citation>
    <scope>NUCLEOTIDE SEQUENCE [LARGE SCALE GENOMIC DNA]</scope>
    <source>
        <strain evidence="3 4">FoC_Fus2</strain>
    </source>
</reference>
<sequence length="346" mass="37850">MNQDSIRPPGINQGSGYSSLYTVYLHCMAWALRMAVASMTGTGKLYDRPISVPTPEIGEGKVNVSACIPKDLNASQISLPLLLVIQGGGFILGQPTDGEHIDRNLCDKVGMIVVSVDYAKAPRYPYPHALLQLYEVLKWALSPTAEELLGVRVDASRVAVMGNSAGGNLTASLSLLLSFTNGPCAAFRQALPANFRQCLQILLYPSLDLSRDYGERFGDTDQEVQARSLPVWAVSMMEASYLPPYIDKTQIFVAPLNADVPLIKSLAPPSAVILTAGQDCLKREAQLYSEKLKQADVSLLFHEYPDAIHGFSHYTEGSKDFRKEDVEDCWSRICSVLQEAFASKVS</sequence>
<dbReference type="EMBL" id="MRCU01000020">
    <property type="protein sequence ID" value="RKK06689.1"/>
    <property type="molecule type" value="Genomic_DNA"/>
</dbReference>
<dbReference type="SUPFAM" id="SSF53474">
    <property type="entry name" value="alpha/beta-Hydrolases"/>
    <property type="match status" value="1"/>
</dbReference>
<evidence type="ECO:0000313" key="4">
    <source>
        <dbReference type="Proteomes" id="UP000270866"/>
    </source>
</evidence>
<keyword evidence="1" id="KW-0378">Hydrolase</keyword>
<dbReference type="InterPro" id="IPR029058">
    <property type="entry name" value="AB_hydrolase_fold"/>
</dbReference>
<gene>
    <name evidence="3" type="ORF">BFJ65_g18587</name>
</gene>
<dbReference type="InterPro" id="IPR050300">
    <property type="entry name" value="GDXG_lipolytic_enzyme"/>
</dbReference>
<dbReference type="InterPro" id="IPR013094">
    <property type="entry name" value="AB_hydrolase_3"/>
</dbReference>
<name>A0A3L6MRK0_FUSOX</name>
<proteinExistence type="predicted"/>
<dbReference type="Pfam" id="PF07859">
    <property type="entry name" value="Abhydrolase_3"/>
    <property type="match status" value="1"/>
</dbReference>
<comment type="caution">
    <text evidence="3">The sequence shown here is derived from an EMBL/GenBank/DDBJ whole genome shotgun (WGS) entry which is preliminary data.</text>
</comment>
<evidence type="ECO:0000259" key="2">
    <source>
        <dbReference type="Pfam" id="PF07859"/>
    </source>
</evidence>
<protein>
    <recommendedName>
        <fullName evidence="2">Alpha/beta hydrolase fold-3 domain-containing protein</fullName>
    </recommendedName>
</protein>
<feature type="domain" description="Alpha/beta hydrolase fold-3" evidence="2">
    <location>
        <begin position="83"/>
        <end position="311"/>
    </location>
</feature>
<dbReference type="AlphaFoldDB" id="A0A3L6MRK0"/>
<dbReference type="Gene3D" id="3.40.50.1820">
    <property type="entry name" value="alpha/beta hydrolase"/>
    <property type="match status" value="1"/>
</dbReference>
<accession>A0A3L6MRK0</accession>
<dbReference type="GO" id="GO:0016787">
    <property type="term" value="F:hydrolase activity"/>
    <property type="evidence" value="ECO:0007669"/>
    <property type="project" value="UniProtKB-KW"/>
</dbReference>
<dbReference type="Proteomes" id="UP000270866">
    <property type="component" value="Unassembled WGS sequence"/>
</dbReference>